<evidence type="ECO:0000313" key="1">
    <source>
        <dbReference type="EMBL" id="GAA4432518.1"/>
    </source>
</evidence>
<proteinExistence type="predicted"/>
<protein>
    <submittedName>
        <fullName evidence="1">Uncharacterized protein</fullName>
    </submittedName>
</protein>
<reference evidence="2" key="1">
    <citation type="journal article" date="2019" name="Int. J. Syst. Evol. Microbiol.">
        <title>The Global Catalogue of Microorganisms (GCM) 10K type strain sequencing project: providing services to taxonomists for standard genome sequencing and annotation.</title>
        <authorList>
            <consortium name="The Broad Institute Genomics Platform"/>
            <consortium name="The Broad Institute Genome Sequencing Center for Infectious Disease"/>
            <person name="Wu L."/>
            <person name="Ma J."/>
        </authorList>
    </citation>
    <scope>NUCLEOTIDE SEQUENCE [LARGE SCALE GENOMIC DNA]</scope>
    <source>
        <strain evidence="2">JCM 31920</strain>
    </source>
</reference>
<dbReference type="Proteomes" id="UP001501508">
    <property type="component" value="Unassembled WGS sequence"/>
</dbReference>
<dbReference type="EMBL" id="BAABEY010000002">
    <property type="protein sequence ID" value="GAA4432518.1"/>
    <property type="molecule type" value="Genomic_DNA"/>
</dbReference>
<evidence type="ECO:0000313" key="2">
    <source>
        <dbReference type="Proteomes" id="UP001501508"/>
    </source>
</evidence>
<comment type="caution">
    <text evidence="1">The sequence shown here is derived from an EMBL/GenBank/DDBJ whole genome shotgun (WGS) entry which is preliminary data.</text>
</comment>
<name>A0ABP8LQB8_9BACT</name>
<accession>A0ABP8LQB8</accession>
<keyword evidence="2" id="KW-1185">Reference proteome</keyword>
<organism evidence="1 2">
    <name type="scientific">Ravibacter arvi</name>
    <dbReference type="NCBI Taxonomy" id="2051041"/>
    <lineage>
        <taxon>Bacteria</taxon>
        <taxon>Pseudomonadati</taxon>
        <taxon>Bacteroidota</taxon>
        <taxon>Cytophagia</taxon>
        <taxon>Cytophagales</taxon>
        <taxon>Spirosomataceae</taxon>
        <taxon>Ravibacter</taxon>
    </lineage>
</organism>
<sequence length="106" mass="12003">MWGFVLCTNILYRHAHRLPNGRIVSHIHPYKWTGEKGPFQSNPHSASDLSWLDAHSNQLYCSDLPAPFQMAAVVLPEECLTSIRVFDFDAYRVVPDSPRGPPARLS</sequence>
<gene>
    <name evidence="1" type="ORF">GCM10023091_04740</name>
</gene>